<dbReference type="STRING" id="667725.A0A0L0FCF7"/>
<name>A0A0L0FCF7_9EUKA</name>
<organism evidence="3 4">
    <name type="scientific">Sphaeroforma arctica JP610</name>
    <dbReference type="NCBI Taxonomy" id="667725"/>
    <lineage>
        <taxon>Eukaryota</taxon>
        <taxon>Ichthyosporea</taxon>
        <taxon>Ichthyophonida</taxon>
        <taxon>Sphaeroforma</taxon>
    </lineage>
</organism>
<feature type="signal peptide" evidence="1">
    <location>
        <begin position="1"/>
        <end position="18"/>
    </location>
</feature>
<dbReference type="GeneID" id="25913507"/>
<dbReference type="EMBL" id="KQ244398">
    <property type="protein sequence ID" value="KNC74450.1"/>
    <property type="molecule type" value="Genomic_DNA"/>
</dbReference>
<dbReference type="Proteomes" id="UP000054560">
    <property type="component" value="Unassembled WGS sequence"/>
</dbReference>
<keyword evidence="1" id="KW-0732">Signal</keyword>
<dbReference type="SUPFAM" id="SSF56601">
    <property type="entry name" value="beta-lactamase/transpeptidase-like"/>
    <property type="match status" value="1"/>
</dbReference>
<feature type="domain" description="Beta-lactamase-related" evidence="2">
    <location>
        <begin position="73"/>
        <end position="409"/>
    </location>
</feature>
<dbReference type="Pfam" id="PF00144">
    <property type="entry name" value="Beta-lactamase"/>
    <property type="match status" value="1"/>
</dbReference>
<dbReference type="OrthoDB" id="5946976at2759"/>
<protein>
    <submittedName>
        <fullName evidence="3">Beta-lactamase</fullName>
    </submittedName>
</protein>
<dbReference type="RefSeq" id="XP_014148352.1">
    <property type="nucleotide sequence ID" value="XM_014292877.1"/>
</dbReference>
<dbReference type="Gene3D" id="3.40.710.10">
    <property type="entry name" value="DD-peptidase/beta-lactamase superfamily"/>
    <property type="match status" value="1"/>
</dbReference>
<dbReference type="InterPro" id="IPR001466">
    <property type="entry name" value="Beta-lactam-related"/>
</dbReference>
<dbReference type="PANTHER" id="PTHR46825:SF9">
    <property type="entry name" value="BETA-LACTAMASE-RELATED DOMAIN-CONTAINING PROTEIN"/>
    <property type="match status" value="1"/>
</dbReference>
<proteinExistence type="predicted"/>
<reference evidence="3 4" key="1">
    <citation type="submission" date="2011-02" db="EMBL/GenBank/DDBJ databases">
        <title>The Genome Sequence of Sphaeroforma arctica JP610.</title>
        <authorList>
            <consortium name="The Broad Institute Genome Sequencing Platform"/>
            <person name="Russ C."/>
            <person name="Cuomo C."/>
            <person name="Young S.K."/>
            <person name="Zeng Q."/>
            <person name="Gargeya S."/>
            <person name="Alvarado L."/>
            <person name="Berlin A."/>
            <person name="Chapman S.B."/>
            <person name="Chen Z."/>
            <person name="Freedman E."/>
            <person name="Gellesch M."/>
            <person name="Goldberg J."/>
            <person name="Griggs A."/>
            <person name="Gujja S."/>
            <person name="Heilman E."/>
            <person name="Heiman D."/>
            <person name="Howarth C."/>
            <person name="Mehta T."/>
            <person name="Neiman D."/>
            <person name="Pearson M."/>
            <person name="Roberts A."/>
            <person name="Saif S."/>
            <person name="Shea T."/>
            <person name="Shenoy N."/>
            <person name="Sisk P."/>
            <person name="Stolte C."/>
            <person name="Sykes S."/>
            <person name="White J."/>
            <person name="Yandava C."/>
            <person name="Burger G."/>
            <person name="Gray M.W."/>
            <person name="Holland P.W.H."/>
            <person name="King N."/>
            <person name="Lang F.B.F."/>
            <person name="Roger A.J."/>
            <person name="Ruiz-Trillo I."/>
            <person name="Haas B."/>
            <person name="Nusbaum C."/>
            <person name="Birren B."/>
        </authorList>
    </citation>
    <scope>NUCLEOTIDE SEQUENCE [LARGE SCALE GENOMIC DNA]</scope>
    <source>
        <strain evidence="3 4">JP610</strain>
    </source>
</reference>
<dbReference type="eggNOG" id="ENOG502QQBX">
    <property type="taxonomic scope" value="Eukaryota"/>
</dbReference>
<feature type="chain" id="PRO_5005538588" evidence="1">
    <location>
        <begin position="19"/>
        <end position="420"/>
    </location>
</feature>
<dbReference type="InterPro" id="IPR050491">
    <property type="entry name" value="AmpC-like"/>
</dbReference>
<sequence length="420" mass="45861">MLSVRGAVLTACASIAVAQVNGTTNSSTSNCNPYVFDYEGNRYNWYDDDEVVYNGTTLLGNITNIVTAVVANSTFANYPDEYPYPPGIVITIQTAEGIFEKGYGYADAGMQTPMKTNARVEVGSNTKVFVGTLLMQAVEQGLMDVNDYMTSYIPDVAVTVVNSDKITIRHLMTHNTGLFDYGDDIIRNSLGSRQNMTESYSPEELVNSIKGRTVGFAPGNCTEFSYSNTNYVLVGLILEAVHNKSLVELMNEGILQPLNLTGTTFFEGSPDANSLDSHGYYWKYDTMTSSDAILLDTTRWNLNQGWAAGAIISTGRDMVTFARALGKGELFAKGTETFELMNGYFRTSNMALYGFSGYGYGLGESFAPDLHAHGGQTLGFRSTFVFSVDQDFQVFIAQNEAAESTAAVEANQFTTFMPSL</sequence>
<keyword evidence="4" id="KW-1185">Reference proteome</keyword>
<accession>A0A0L0FCF7</accession>
<dbReference type="PANTHER" id="PTHR46825">
    <property type="entry name" value="D-ALANYL-D-ALANINE-CARBOXYPEPTIDASE/ENDOPEPTIDASE AMPH"/>
    <property type="match status" value="1"/>
</dbReference>
<dbReference type="InterPro" id="IPR012338">
    <property type="entry name" value="Beta-lactam/transpept-like"/>
</dbReference>
<evidence type="ECO:0000313" key="4">
    <source>
        <dbReference type="Proteomes" id="UP000054560"/>
    </source>
</evidence>
<evidence type="ECO:0000256" key="1">
    <source>
        <dbReference type="SAM" id="SignalP"/>
    </source>
</evidence>
<evidence type="ECO:0000313" key="3">
    <source>
        <dbReference type="EMBL" id="KNC74450.1"/>
    </source>
</evidence>
<evidence type="ECO:0000259" key="2">
    <source>
        <dbReference type="Pfam" id="PF00144"/>
    </source>
</evidence>
<dbReference type="AlphaFoldDB" id="A0A0L0FCF7"/>
<gene>
    <name evidence="3" type="ORF">SARC_13003</name>
</gene>